<evidence type="ECO:0000313" key="3">
    <source>
        <dbReference type="Proteomes" id="UP000502699"/>
    </source>
</evidence>
<dbReference type="Proteomes" id="UP000502699">
    <property type="component" value="Chromosome"/>
</dbReference>
<keyword evidence="3" id="KW-1185">Reference proteome</keyword>
<dbReference type="SUPFAM" id="SSF53335">
    <property type="entry name" value="S-adenosyl-L-methionine-dependent methyltransferases"/>
    <property type="match status" value="1"/>
</dbReference>
<keyword evidence="2" id="KW-0808">Transferase</keyword>
<dbReference type="KEGG" id="cjap:GWK36_01870"/>
<evidence type="ECO:0000313" key="2">
    <source>
        <dbReference type="EMBL" id="QIK39057.1"/>
    </source>
</evidence>
<dbReference type="Pfam" id="PF08241">
    <property type="entry name" value="Methyltransf_11"/>
    <property type="match status" value="1"/>
</dbReference>
<accession>A0A6G7VGZ1</accession>
<reference evidence="3" key="1">
    <citation type="submission" date="2020-01" db="EMBL/GenBank/DDBJ databases">
        <title>Caldichromatium gen. nov., sp. nov., a thermophilic purple sulfur bacterium member of the family Chromatiaceae isolated from Nakabusa hot spring, Japan.</title>
        <authorList>
            <person name="Saini M.K."/>
            <person name="Hanada S."/>
            <person name="Tank M."/>
        </authorList>
    </citation>
    <scope>NUCLEOTIDE SEQUENCE [LARGE SCALE GENOMIC DNA]</scope>
    <source>
        <strain evidence="3">No.7</strain>
    </source>
</reference>
<dbReference type="InterPro" id="IPR029063">
    <property type="entry name" value="SAM-dependent_MTases_sf"/>
</dbReference>
<name>A0A6G7VGZ1_9GAMM</name>
<organism evidence="2 3">
    <name type="scientific">Caldichromatium japonicum</name>
    <dbReference type="NCBI Taxonomy" id="2699430"/>
    <lineage>
        <taxon>Bacteria</taxon>
        <taxon>Pseudomonadati</taxon>
        <taxon>Pseudomonadota</taxon>
        <taxon>Gammaproteobacteria</taxon>
        <taxon>Chromatiales</taxon>
        <taxon>Chromatiaceae</taxon>
        <taxon>Caldichromatium</taxon>
    </lineage>
</organism>
<proteinExistence type="predicted"/>
<gene>
    <name evidence="2" type="ORF">GWK36_01870</name>
</gene>
<dbReference type="AlphaFoldDB" id="A0A6G7VGZ1"/>
<dbReference type="InterPro" id="IPR013216">
    <property type="entry name" value="Methyltransf_11"/>
</dbReference>
<dbReference type="EMBL" id="CP048029">
    <property type="protein sequence ID" value="QIK39057.1"/>
    <property type="molecule type" value="Genomic_DNA"/>
</dbReference>
<dbReference type="GO" id="GO:0032259">
    <property type="term" value="P:methylation"/>
    <property type="evidence" value="ECO:0007669"/>
    <property type="project" value="UniProtKB-KW"/>
</dbReference>
<keyword evidence="2" id="KW-0489">Methyltransferase</keyword>
<feature type="domain" description="Methyltransferase type 11" evidence="1">
    <location>
        <begin position="4"/>
        <end position="55"/>
    </location>
</feature>
<evidence type="ECO:0000259" key="1">
    <source>
        <dbReference type="Pfam" id="PF08241"/>
    </source>
</evidence>
<protein>
    <submittedName>
        <fullName evidence="2">Class I SAM-dependent methyltransferase</fullName>
    </submittedName>
</protein>
<dbReference type="Gene3D" id="3.40.50.150">
    <property type="entry name" value="Vaccinia Virus protein VP39"/>
    <property type="match status" value="1"/>
</dbReference>
<sequence length="101" mass="11335">MSYYQRENATATSFPDASVRGASLHCAFEMFAGDDDVLFVQEAARLLVPGGRVVILPLYMYTHYCAYSTPEYWGRGHSDPAAVEYVRMDTWGVLSSRKAEI</sequence>
<dbReference type="GO" id="GO:0008757">
    <property type="term" value="F:S-adenosylmethionine-dependent methyltransferase activity"/>
    <property type="evidence" value="ECO:0007669"/>
    <property type="project" value="InterPro"/>
</dbReference>